<protein>
    <submittedName>
        <fullName evidence="2">Uncharacterized protein</fullName>
    </submittedName>
</protein>
<gene>
    <name evidence="2" type="ORF">chiPu_0026653</name>
</gene>
<proteinExistence type="predicted"/>
<dbReference type="Proteomes" id="UP000287033">
    <property type="component" value="Unassembled WGS sequence"/>
</dbReference>
<accession>A0A401TJB7</accession>
<evidence type="ECO:0000313" key="3">
    <source>
        <dbReference type="Proteomes" id="UP000287033"/>
    </source>
</evidence>
<dbReference type="AlphaFoldDB" id="A0A401TJB7"/>
<keyword evidence="3" id="KW-1185">Reference proteome</keyword>
<dbReference type="EMBL" id="BEZZ01084651">
    <property type="protein sequence ID" value="GCC42752.1"/>
    <property type="molecule type" value="Genomic_DNA"/>
</dbReference>
<evidence type="ECO:0000256" key="1">
    <source>
        <dbReference type="SAM" id="MobiDB-lite"/>
    </source>
</evidence>
<evidence type="ECO:0000313" key="2">
    <source>
        <dbReference type="EMBL" id="GCC42752.1"/>
    </source>
</evidence>
<name>A0A401TJB7_CHIPU</name>
<sequence>PLAPGPLCYAKLELPSSREPPVGRPAPTPYSETLPMLKISRAGGAAKQHRQRARGGGDGSLSRGSPRLPDGSARENTDLYSSVQVGTQEGRTEHQQYVNKETLKI</sequence>
<feature type="region of interest" description="Disordered" evidence="1">
    <location>
        <begin position="14"/>
        <end position="105"/>
    </location>
</feature>
<reference evidence="2 3" key="1">
    <citation type="journal article" date="2018" name="Nat. Ecol. Evol.">
        <title>Shark genomes provide insights into elasmobranch evolution and the origin of vertebrates.</title>
        <authorList>
            <person name="Hara Y"/>
            <person name="Yamaguchi K"/>
            <person name="Onimaru K"/>
            <person name="Kadota M"/>
            <person name="Koyanagi M"/>
            <person name="Keeley SD"/>
            <person name="Tatsumi K"/>
            <person name="Tanaka K"/>
            <person name="Motone F"/>
            <person name="Kageyama Y"/>
            <person name="Nozu R"/>
            <person name="Adachi N"/>
            <person name="Nishimura O"/>
            <person name="Nakagawa R"/>
            <person name="Tanegashima C"/>
            <person name="Kiyatake I"/>
            <person name="Matsumoto R"/>
            <person name="Murakumo K"/>
            <person name="Nishida K"/>
            <person name="Terakita A"/>
            <person name="Kuratani S"/>
            <person name="Sato K"/>
            <person name="Hyodo S Kuraku.S."/>
        </authorList>
    </citation>
    <scope>NUCLEOTIDE SEQUENCE [LARGE SCALE GENOMIC DNA]</scope>
</reference>
<feature type="compositionally biased region" description="Polar residues" evidence="1">
    <location>
        <begin position="78"/>
        <end position="99"/>
    </location>
</feature>
<comment type="caution">
    <text evidence="2">The sequence shown here is derived from an EMBL/GenBank/DDBJ whole genome shotgun (WGS) entry which is preliminary data.</text>
</comment>
<feature type="non-terminal residue" evidence="2">
    <location>
        <position position="1"/>
    </location>
</feature>
<organism evidence="2 3">
    <name type="scientific">Chiloscyllium punctatum</name>
    <name type="common">Brownbanded bambooshark</name>
    <name type="synonym">Hemiscyllium punctatum</name>
    <dbReference type="NCBI Taxonomy" id="137246"/>
    <lineage>
        <taxon>Eukaryota</taxon>
        <taxon>Metazoa</taxon>
        <taxon>Chordata</taxon>
        <taxon>Craniata</taxon>
        <taxon>Vertebrata</taxon>
        <taxon>Chondrichthyes</taxon>
        <taxon>Elasmobranchii</taxon>
        <taxon>Galeomorphii</taxon>
        <taxon>Galeoidea</taxon>
        <taxon>Orectolobiformes</taxon>
        <taxon>Hemiscylliidae</taxon>
        <taxon>Chiloscyllium</taxon>
    </lineage>
</organism>